<dbReference type="InterPro" id="IPR013564">
    <property type="entry name" value="MurT_C"/>
</dbReference>
<dbReference type="SUPFAM" id="SSF53623">
    <property type="entry name" value="MurD-like peptide ligases, catalytic domain"/>
    <property type="match status" value="1"/>
</dbReference>
<dbReference type="Pfam" id="PF08353">
    <property type="entry name" value="MurT_C"/>
    <property type="match status" value="1"/>
</dbReference>
<dbReference type="GO" id="GO:0005524">
    <property type="term" value="F:ATP binding"/>
    <property type="evidence" value="ECO:0007669"/>
    <property type="project" value="InterPro"/>
</dbReference>
<evidence type="ECO:0000259" key="1">
    <source>
        <dbReference type="Pfam" id="PF08245"/>
    </source>
</evidence>
<dbReference type="HOGENOM" id="CLU_041534_0_0_11"/>
<dbReference type="EMBL" id="CP001684">
    <property type="protein sequence ID" value="ACV22805.1"/>
    <property type="molecule type" value="Genomic_DNA"/>
</dbReference>
<dbReference type="InterPro" id="IPR013221">
    <property type="entry name" value="Mur_ligase_cen"/>
</dbReference>
<dbReference type="STRING" id="471855.Shel_17860"/>
<protein>
    <submittedName>
        <fullName evidence="3">UDP-N-acetylmuramyl tripeptide synthase</fullName>
    </submittedName>
</protein>
<dbReference type="PANTHER" id="PTHR23135">
    <property type="entry name" value="MUR LIGASE FAMILY MEMBER"/>
    <property type="match status" value="1"/>
</dbReference>
<dbReference type="eggNOG" id="COG0771">
    <property type="taxonomic scope" value="Bacteria"/>
</dbReference>
<sequence length="445" mass="48892">MCHAAYNAMRALGRNGRALPGMIAMKIDGNIIHKLSDGHKTIMISGTNGKTTTTHMVQQAIINTFGGAAYDPSSTNLEQGIATTLCLDSTIGGKRKSDWAVIESDEGASKILMPATFPQVLVVTNLYRDQVDRYPTWTTARDYIIEAIKKSPDTVLVLDADCQVTASIADFVPNKVVWYGMECDAYDDGVADFDEQVDCIKCGEPLSFEHRTFAHLGTFTCPSCGYTHHKADIAVVGITDKQEKSCTLTLRVHDHELTLPVNVRAGYDVYNAVAAFAGLTTLGLTEQQAADALAHFKHAAHRFEIFNVEGTEARLLLMKNTAGCNQLINMLVSEDNPPKNLVCLLGNEIMDGIYTDWIKGVHWEKLITPETKVIVGGPCFEDMKARLVEAGVDESRMRIQTDYAGLVADIAAMDEPVTVIANCSTIEALRVELVKSYQPMDYWEE</sequence>
<dbReference type="Gene3D" id="3.40.1190.10">
    <property type="entry name" value="Mur-like, catalytic domain"/>
    <property type="match status" value="1"/>
</dbReference>
<feature type="domain" description="Mur ligase central" evidence="1">
    <location>
        <begin position="44"/>
        <end position="186"/>
    </location>
</feature>
<dbReference type="Pfam" id="PF08245">
    <property type="entry name" value="Mur_ligase_M"/>
    <property type="match status" value="1"/>
</dbReference>
<keyword evidence="4" id="KW-1185">Reference proteome</keyword>
<dbReference type="AlphaFoldDB" id="C7N7C0"/>
<reference evidence="3 4" key="1">
    <citation type="journal article" date="2009" name="Stand. Genomic Sci.">
        <title>Complete genome sequence of Slackia heliotrinireducens type strain (RHS 1).</title>
        <authorList>
            <person name="Pukall R."/>
            <person name="Lapidus A."/>
            <person name="Nolan M."/>
            <person name="Copeland A."/>
            <person name="Glavina Del Rio T."/>
            <person name="Lucas S."/>
            <person name="Chen F."/>
            <person name="Tice H."/>
            <person name="Cheng J.F."/>
            <person name="Chertkov O."/>
            <person name="Bruce D."/>
            <person name="Goodwin L."/>
            <person name="Kuske C."/>
            <person name="Brettin T."/>
            <person name="Detter J.C."/>
            <person name="Han C."/>
            <person name="Pitluck S."/>
            <person name="Pati A."/>
            <person name="Mavrommatis K."/>
            <person name="Ivanova N."/>
            <person name="Ovchinnikova G."/>
            <person name="Chen A."/>
            <person name="Palaniappan K."/>
            <person name="Schneider S."/>
            <person name="Rohde M."/>
            <person name="Chain P."/>
            <person name="D'haeseleer P."/>
            <person name="Goker M."/>
            <person name="Bristow J."/>
            <person name="Eisen J.A."/>
            <person name="Markowitz V."/>
            <person name="Kyrpides N.C."/>
            <person name="Klenk H.P."/>
            <person name="Hugenholtz P."/>
        </authorList>
    </citation>
    <scope>NUCLEOTIDE SEQUENCE [LARGE SCALE GENOMIC DNA]</scope>
    <source>
        <strain evidence="4">ATCC 29202 / DSM 20476 / NCTC 11029 / RHS 1</strain>
    </source>
</reference>
<accession>C7N7C0</accession>
<feature type="domain" description="Lipid II isoglutaminyl synthase (glutamine-hydrolyzing) subunit MurT C-terminal" evidence="2">
    <location>
        <begin position="317"/>
        <end position="422"/>
    </location>
</feature>
<dbReference type="InterPro" id="IPR036565">
    <property type="entry name" value="Mur-like_cat_sf"/>
</dbReference>
<dbReference type="GO" id="GO:0016881">
    <property type="term" value="F:acid-amino acid ligase activity"/>
    <property type="evidence" value="ECO:0007669"/>
    <property type="project" value="InterPro"/>
</dbReference>
<name>C7N7C0_SLAHD</name>
<evidence type="ECO:0000259" key="2">
    <source>
        <dbReference type="Pfam" id="PF08353"/>
    </source>
</evidence>
<gene>
    <name evidence="3" type="ordered locus">Shel_17860</name>
</gene>
<dbReference type="KEGG" id="shi:Shel_17860"/>
<evidence type="ECO:0000313" key="4">
    <source>
        <dbReference type="Proteomes" id="UP000002026"/>
    </source>
</evidence>
<organism evidence="3 4">
    <name type="scientific">Slackia heliotrinireducens (strain ATCC 29202 / DSM 20476 / NCTC 11029 / RHS 1)</name>
    <name type="common">Peptococcus heliotrinreducens</name>
    <dbReference type="NCBI Taxonomy" id="471855"/>
    <lineage>
        <taxon>Bacteria</taxon>
        <taxon>Bacillati</taxon>
        <taxon>Actinomycetota</taxon>
        <taxon>Coriobacteriia</taxon>
        <taxon>Eggerthellales</taxon>
        <taxon>Eggerthellaceae</taxon>
        <taxon>Slackia</taxon>
    </lineage>
</organism>
<proteinExistence type="predicted"/>
<dbReference type="PANTHER" id="PTHR23135:SF7">
    <property type="entry name" value="LIPID II ISOGLUTAMINYL SYNTHASE (GLUTAMINE-HYDROLYZING) SUBUNIT MURT"/>
    <property type="match status" value="1"/>
</dbReference>
<dbReference type="Proteomes" id="UP000002026">
    <property type="component" value="Chromosome"/>
</dbReference>
<evidence type="ECO:0000313" key="3">
    <source>
        <dbReference type="EMBL" id="ACV22805.1"/>
    </source>
</evidence>